<name>A0AAV4I494_9GAST</name>
<dbReference type="Proteomes" id="UP000762676">
    <property type="component" value="Unassembled WGS sequence"/>
</dbReference>
<feature type="compositionally biased region" description="Basic and acidic residues" evidence="2">
    <location>
        <begin position="287"/>
        <end position="306"/>
    </location>
</feature>
<accession>A0AAV4I494</accession>
<evidence type="ECO:0000313" key="4">
    <source>
        <dbReference type="Proteomes" id="UP000762676"/>
    </source>
</evidence>
<proteinExistence type="predicted"/>
<evidence type="ECO:0008006" key="5">
    <source>
        <dbReference type="Google" id="ProtNLM"/>
    </source>
</evidence>
<dbReference type="EMBL" id="BMAT01013062">
    <property type="protein sequence ID" value="GFS05203.1"/>
    <property type="molecule type" value="Genomic_DNA"/>
</dbReference>
<sequence>MTSTDVGMFGLSYGCLSLGVIRTSKWRHLLALAGTLHVLHDWSNLAFPLVAQVTCYQKHGRAQHKLNSVENRVVELENEQQILRDDIVEQNTRVDSLFSTTKSVENKIEKQEQYSRRANLVFYGILESHSESPQTPKVKLLIVLKTVLPHTNWNDRDLVRLHRTGPQTDSSYPSPVIARFQFHCDKVQVLGKRAELKSLGIGVSNDLTYKFTTKDIKLKKHREKGNSAYYKNGVLHVNEEPTHHHNQNTDCLYSEVSASSSLNAERYTQARHIARPHRRIKRATQNSERKESTRQQQQENRRSTEP</sequence>
<evidence type="ECO:0000313" key="3">
    <source>
        <dbReference type="EMBL" id="GFS05203.1"/>
    </source>
</evidence>
<gene>
    <name evidence="3" type="ORF">ElyMa_006515400</name>
</gene>
<organism evidence="3 4">
    <name type="scientific">Elysia marginata</name>
    <dbReference type="NCBI Taxonomy" id="1093978"/>
    <lineage>
        <taxon>Eukaryota</taxon>
        <taxon>Metazoa</taxon>
        <taxon>Spiralia</taxon>
        <taxon>Lophotrochozoa</taxon>
        <taxon>Mollusca</taxon>
        <taxon>Gastropoda</taxon>
        <taxon>Heterobranchia</taxon>
        <taxon>Euthyneura</taxon>
        <taxon>Panpulmonata</taxon>
        <taxon>Sacoglossa</taxon>
        <taxon>Placobranchoidea</taxon>
        <taxon>Plakobranchidae</taxon>
        <taxon>Elysia</taxon>
    </lineage>
</organism>
<dbReference type="AlphaFoldDB" id="A0AAV4I494"/>
<dbReference type="PANTHER" id="PTHR11505">
    <property type="entry name" value="L1 TRANSPOSABLE ELEMENT-RELATED"/>
    <property type="match status" value="1"/>
</dbReference>
<keyword evidence="4" id="KW-1185">Reference proteome</keyword>
<reference evidence="3 4" key="1">
    <citation type="journal article" date="2021" name="Elife">
        <title>Chloroplast acquisition without the gene transfer in kleptoplastic sea slugs, Plakobranchus ocellatus.</title>
        <authorList>
            <person name="Maeda T."/>
            <person name="Takahashi S."/>
            <person name="Yoshida T."/>
            <person name="Shimamura S."/>
            <person name="Takaki Y."/>
            <person name="Nagai Y."/>
            <person name="Toyoda A."/>
            <person name="Suzuki Y."/>
            <person name="Arimoto A."/>
            <person name="Ishii H."/>
            <person name="Satoh N."/>
            <person name="Nishiyama T."/>
            <person name="Hasebe M."/>
            <person name="Maruyama T."/>
            <person name="Minagawa J."/>
            <person name="Obokata J."/>
            <person name="Shigenobu S."/>
        </authorList>
    </citation>
    <scope>NUCLEOTIDE SEQUENCE [LARGE SCALE GENOMIC DNA]</scope>
</reference>
<keyword evidence="1" id="KW-0175">Coiled coil</keyword>
<feature type="compositionally biased region" description="Basic residues" evidence="2">
    <location>
        <begin position="272"/>
        <end position="282"/>
    </location>
</feature>
<comment type="caution">
    <text evidence="3">The sequence shown here is derived from an EMBL/GenBank/DDBJ whole genome shotgun (WGS) entry which is preliminary data.</text>
</comment>
<dbReference type="InterPro" id="IPR004244">
    <property type="entry name" value="Transposase_22"/>
</dbReference>
<dbReference type="Gene3D" id="3.30.70.1820">
    <property type="entry name" value="L1 transposable element, RRM domain"/>
    <property type="match status" value="1"/>
</dbReference>
<protein>
    <recommendedName>
        <fullName evidence="5">t-SNARE coiled-coil homology domain-containing protein</fullName>
    </recommendedName>
</protein>
<evidence type="ECO:0000256" key="2">
    <source>
        <dbReference type="SAM" id="MobiDB-lite"/>
    </source>
</evidence>
<feature type="coiled-coil region" evidence="1">
    <location>
        <begin position="59"/>
        <end position="93"/>
    </location>
</feature>
<feature type="region of interest" description="Disordered" evidence="2">
    <location>
        <begin position="269"/>
        <end position="306"/>
    </location>
</feature>
<evidence type="ECO:0000256" key="1">
    <source>
        <dbReference type="SAM" id="Coils"/>
    </source>
</evidence>